<dbReference type="EMBL" id="AP013066">
    <property type="protein sequence ID" value="BAN36771.1"/>
    <property type="molecule type" value="Genomic_DNA"/>
</dbReference>
<dbReference type="AlphaFoldDB" id="S6AK78"/>
<name>S6AK78_SULDS</name>
<dbReference type="InterPro" id="IPR029063">
    <property type="entry name" value="SAM-dependent_MTases_sf"/>
</dbReference>
<keyword evidence="1" id="KW-0808">Transferase</keyword>
<dbReference type="CDD" id="cd02440">
    <property type="entry name" value="AdoMet_MTases"/>
    <property type="match status" value="1"/>
</dbReference>
<dbReference type="OrthoDB" id="9790457at2"/>
<dbReference type="Proteomes" id="UP000015559">
    <property type="component" value="Chromosome"/>
</dbReference>
<keyword evidence="2" id="KW-1185">Reference proteome</keyword>
<dbReference type="RefSeq" id="WP_009207267.1">
    <property type="nucleotide sequence ID" value="NC_022357.1"/>
</dbReference>
<dbReference type="Pfam" id="PF13489">
    <property type="entry name" value="Methyltransf_23"/>
    <property type="match status" value="1"/>
</dbReference>
<gene>
    <name evidence="1" type="ORF">SCD_n02972</name>
</gene>
<dbReference type="KEGG" id="sdr:SCD_n02972"/>
<evidence type="ECO:0000313" key="1">
    <source>
        <dbReference type="EMBL" id="BAN36771.1"/>
    </source>
</evidence>
<dbReference type="GO" id="GO:0032259">
    <property type="term" value="P:methylation"/>
    <property type="evidence" value="ECO:0007669"/>
    <property type="project" value="UniProtKB-KW"/>
</dbReference>
<reference evidence="1 2" key="1">
    <citation type="journal article" date="2012" name="Appl. Environ. Microbiol.">
        <title>Draft genome sequence of a psychrotolerant sulfur-oxidizing bacterium, Sulfuricella denitrificans skB26, and proteomic insights into cold adaptation.</title>
        <authorList>
            <person name="Watanabe T."/>
            <person name="Kojima H."/>
            <person name="Fukui M."/>
        </authorList>
    </citation>
    <scope>NUCLEOTIDE SEQUENCE [LARGE SCALE GENOMIC DNA]</scope>
    <source>
        <strain evidence="2">skB26</strain>
    </source>
</reference>
<dbReference type="Gene3D" id="3.40.50.150">
    <property type="entry name" value="Vaccinia Virus protein VP39"/>
    <property type="match status" value="1"/>
</dbReference>
<dbReference type="SUPFAM" id="SSF53335">
    <property type="entry name" value="S-adenosyl-L-methionine-dependent methyltransferases"/>
    <property type="match status" value="1"/>
</dbReference>
<evidence type="ECO:0000313" key="2">
    <source>
        <dbReference type="Proteomes" id="UP000015559"/>
    </source>
</evidence>
<keyword evidence="1" id="KW-0489">Methyltransferase</keyword>
<protein>
    <submittedName>
        <fullName evidence="1">Methylase</fullName>
    </submittedName>
</protein>
<dbReference type="GO" id="GO:0008168">
    <property type="term" value="F:methyltransferase activity"/>
    <property type="evidence" value="ECO:0007669"/>
    <property type="project" value="UniProtKB-KW"/>
</dbReference>
<proteinExistence type="predicted"/>
<dbReference type="PANTHER" id="PTHR43861">
    <property type="entry name" value="TRANS-ACONITATE 2-METHYLTRANSFERASE-RELATED"/>
    <property type="match status" value="1"/>
</dbReference>
<dbReference type="HOGENOM" id="CLU_088541_0_0_4"/>
<accession>S6AK78</accession>
<sequence>MQPVKQYYQHDRAEMLAFIPPSVTCTLEVGCGTGGFSLLIKDKLGAETWGVEYQPEAASLATQKLHRVLTGSVESALPDLPLHYFDCIIFNDVLEHLVDPYSILVKMQDLLSKTGVIVASIPNIRHWPEFVDYTLRGNWNYVNVGVLDRTHLRFFTKKSIISTIAQCGYALVNLQGINPHYSRAQKIASLLSMGALADTLYQQYAIVARPTSDVAASTSHRPA</sequence>
<dbReference type="eggNOG" id="COG0500">
    <property type="taxonomic scope" value="Bacteria"/>
</dbReference>
<organism evidence="1 2">
    <name type="scientific">Sulfuricella denitrificans (strain DSM 22764 / NBRC 105220 / skB26)</name>
    <dbReference type="NCBI Taxonomy" id="1163617"/>
    <lineage>
        <taxon>Bacteria</taxon>
        <taxon>Pseudomonadati</taxon>
        <taxon>Pseudomonadota</taxon>
        <taxon>Betaproteobacteria</taxon>
        <taxon>Nitrosomonadales</taxon>
        <taxon>Sulfuricellaceae</taxon>
        <taxon>Sulfuricella</taxon>
    </lineage>
</organism>
<dbReference type="STRING" id="1163617.SCD_n02972"/>